<dbReference type="OrthoDB" id="9802624at2"/>
<gene>
    <name evidence="5" type="ORF">EDC22_11174</name>
</gene>
<keyword evidence="2" id="KW-0479">Metal-binding</keyword>
<dbReference type="GO" id="GO:0046872">
    <property type="term" value="F:metal ion binding"/>
    <property type="evidence" value="ECO:0007669"/>
    <property type="project" value="UniProtKB-KW"/>
</dbReference>
<dbReference type="PANTHER" id="PTHR30502:SF0">
    <property type="entry name" value="PHOSPHOENOLPYRUVATE CARBOXYLASE FAMILY PROTEIN"/>
    <property type="match status" value="1"/>
</dbReference>
<accession>A0A4R3M0B2</accession>
<evidence type="ECO:0000256" key="2">
    <source>
        <dbReference type="ARBA" id="ARBA00022723"/>
    </source>
</evidence>
<dbReference type="AlphaFoldDB" id="A0A4R3M0B2"/>
<dbReference type="EMBL" id="SMAK01000011">
    <property type="protein sequence ID" value="TCT06491.1"/>
    <property type="molecule type" value="Genomic_DNA"/>
</dbReference>
<dbReference type="InterPro" id="IPR015813">
    <property type="entry name" value="Pyrv/PenolPyrv_kinase-like_dom"/>
</dbReference>
<comment type="similarity">
    <text evidence="1">Belongs to the HpcH/HpaI aldolase family.</text>
</comment>
<dbReference type="InterPro" id="IPR050251">
    <property type="entry name" value="HpcH-HpaI_aldolase"/>
</dbReference>
<protein>
    <submittedName>
        <fullName evidence="5">4-hydroxy-2-oxoheptanedioate aldolase</fullName>
    </submittedName>
</protein>
<proteinExistence type="inferred from homology"/>
<dbReference type="Gene3D" id="3.20.20.60">
    <property type="entry name" value="Phosphoenolpyruvate-binding domains"/>
    <property type="match status" value="1"/>
</dbReference>
<dbReference type="PANTHER" id="PTHR30502">
    <property type="entry name" value="2-KETO-3-DEOXY-L-RHAMNONATE ALDOLASE"/>
    <property type="match status" value="1"/>
</dbReference>
<keyword evidence="6" id="KW-1185">Reference proteome</keyword>
<dbReference type="GO" id="GO:0016832">
    <property type="term" value="F:aldehyde-lyase activity"/>
    <property type="evidence" value="ECO:0007669"/>
    <property type="project" value="TreeGrafter"/>
</dbReference>
<dbReference type="Proteomes" id="UP000295678">
    <property type="component" value="Unassembled WGS sequence"/>
</dbReference>
<dbReference type="InterPro" id="IPR005000">
    <property type="entry name" value="Aldolase/citrate-lyase_domain"/>
</dbReference>
<dbReference type="RefSeq" id="WP_132807560.1">
    <property type="nucleotide sequence ID" value="NZ_SMAK01000011.1"/>
</dbReference>
<evidence type="ECO:0000256" key="1">
    <source>
        <dbReference type="ARBA" id="ARBA00005568"/>
    </source>
</evidence>
<reference evidence="5 6" key="1">
    <citation type="submission" date="2019-03" db="EMBL/GenBank/DDBJ databases">
        <title>Genomic Encyclopedia of Type Strains, Phase IV (KMG-IV): sequencing the most valuable type-strain genomes for metagenomic binning, comparative biology and taxonomic classification.</title>
        <authorList>
            <person name="Goeker M."/>
        </authorList>
    </citation>
    <scope>NUCLEOTIDE SEQUENCE [LARGE SCALE GENOMIC DNA]</scope>
    <source>
        <strain evidence="5 6">DSM 19345</strain>
    </source>
</reference>
<dbReference type="InterPro" id="IPR040442">
    <property type="entry name" value="Pyrv_kinase-like_dom_sf"/>
</dbReference>
<evidence type="ECO:0000313" key="5">
    <source>
        <dbReference type="EMBL" id="TCT06491.1"/>
    </source>
</evidence>
<dbReference type="GO" id="GO:0005737">
    <property type="term" value="C:cytoplasm"/>
    <property type="evidence" value="ECO:0007669"/>
    <property type="project" value="TreeGrafter"/>
</dbReference>
<keyword evidence="3" id="KW-0456">Lyase</keyword>
<organism evidence="5 6">
    <name type="scientific">Tepidamorphus gemmatus</name>
    <dbReference type="NCBI Taxonomy" id="747076"/>
    <lineage>
        <taxon>Bacteria</taxon>
        <taxon>Pseudomonadati</taxon>
        <taxon>Pseudomonadota</taxon>
        <taxon>Alphaproteobacteria</taxon>
        <taxon>Hyphomicrobiales</taxon>
        <taxon>Tepidamorphaceae</taxon>
        <taxon>Tepidamorphus</taxon>
    </lineage>
</organism>
<dbReference type="Pfam" id="PF03328">
    <property type="entry name" value="HpcH_HpaI"/>
    <property type="match status" value="1"/>
</dbReference>
<evidence type="ECO:0000256" key="3">
    <source>
        <dbReference type="ARBA" id="ARBA00023239"/>
    </source>
</evidence>
<name>A0A4R3M0B2_9HYPH</name>
<evidence type="ECO:0000259" key="4">
    <source>
        <dbReference type="Pfam" id="PF03328"/>
    </source>
</evidence>
<evidence type="ECO:0000313" key="6">
    <source>
        <dbReference type="Proteomes" id="UP000295678"/>
    </source>
</evidence>
<dbReference type="SUPFAM" id="SSF51621">
    <property type="entry name" value="Phosphoenolpyruvate/pyruvate domain"/>
    <property type="match status" value="1"/>
</dbReference>
<comment type="caution">
    <text evidence="5">The sequence shown here is derived from an EMBL/GenBank/DDBJ whole genome shotgun (WGS) entry which is preliminary data.</text>
</comment>
<feature type="domain" description="HpcH/HpaI aldolase/citrate lyase" evidence="4">
    <location>
        <begin position="20"/>
        <end position="243"/>
    </location>
</feature>
<sequence length="257" mass="26853">MHLRFLADRLRAGETVFCGWSALTDPLAAEAMARTGFDAVCLDMQHGFHDVQSLRGGLTGIVAAGASPVLRVPFGGLPEVGRGLDLGFEVVICPMIDSESDAIAFARAAKYPPLGGRSWGPARAMMLTGSSKEAFLQTANRRTLAFAMVETREALGQLDRILAVEGIDGVFVGPSDLSISLAQGTSIGPGVEGLAEAIKMVAQRAAAHGRIAGAFAQTREDALAYAAAGYRFIATGPDLQLLAAAAADLIRSLRNPT</sequence>